<dbReference type="InterPro" id="IPR047114">
    <property type="entry name" value="YciF"/>
</dbReference>
<evidence type="ECO:0000313" key="1">
    <source>
        <dbReference type="EMBL" id="TWF47791.1"/>
    </source>
</evidence>
<dbReference type="RefSeq" id="WP_145642056.1">
    <property type="nucleotide sequence ID" value="NZ_VIWP01000010.1"/>
</dbReference>
<dbReference type="Proteomes" id="UP000320653">
    <property type="component" value="Unassembled WGS sequence"/>
</dbReference>
<sequence>MAKDIKKLDELFHDTLRAVYFAEGKIVDTLPKMEKAAKSKELKAAFVKHLAETKVHVERLEEVFKIIGAKPEKKTCDAILGITDKGDEIMKEYEGSPALDAGLLAAAQAVEHYEMSRYGTLRTWALELGMTDAAKLLQTTLDEEQATDIALTSIATSVVNQKAE</sequence>
<dbReference type="AlphaFoldDB" id="A0A561QBS5"/>
<evidence type="ECO:0000313" key="2">
    <source>
        <dbReference type="Proteomes" id="UP000320653"/>
    </source>
</evidence>
<dbReference type="OrthoDB" id="9795056at2"/>
<dbReference type="PANTHER" id="PTHR30565">
    <property type="entry name" value="PROTEIN YCIF"/>
    <property type="match status" value="1"/>
</dbReference>
<name>A0A561QBS5_9HYPH</name>
<reference evidence="1 2" key="1">
    <citation type="submission" date="2019-06" db="EMBL/GenBank/DDBJ databases">
        <title>Sorghum-associated microbial communities from plants grown in Nebraska, USA.</title>
        <authorList>
            <person name="Schachtman D."/>
        </authorList>
    </citation>
    <scope>NUCLEOTIDE SEQUENCE [LARGE SCALE GENOMIC DNA]</scope>
    <source>
        <strain evidence="1 2">1225</strain>
    </source>
</reference>
<dbReference type="InterPro" id="IPR010287">
    <property type="entry name" value="DUF892_YciF-like"/>
</dbReference>
<dbReference type="PANTHER" id="PTHR30565:SF9">
    <property type="entry name" value="PROTEIN YCIF"/>
    <property type="match status" value="1"/>
</dbReference>
<proteinExistence type="predicted"/>
<dbReference type="Gene3D" id="1.20.1260.10">
    <property type="match status" value="1"/>
</dbReference>
<dbReference type="InterPro" id="IPR009078">
    <property type="entry name" value="Ferritin-like_SF"/>
</dbReference>
<gene>
    <name evidence="1" type="ORF">FHW37_11088</name>
</gene>
<dbReference type="SUPFAM" id="SSF47240">
    <property type="entry name" value="Ferritin-like"/>
    <property type="match status" value="1"/>
</dbReference>
<dbReference type="InterPro" id="IPR012347">
    <property type="entry name" value="Ferritin-like"/>
</dbReference>
<accession>A0A561QBS5</accession>
<comment type="caution">
    <text evidence="1">The sequence shown here is derived from an EMBL/GenBank/DDBJ whole genome shotgun (WGS) entry which is preliminary data.</text>
</comment>
<dbReference type="CDD" id="cd07909">
    <property type="entry name" value="YciF"/>
    <property type="match status" value="1"/>
</dbReference>
<protein>
    <submittedName>
        <fullName evidence="1">Ferritin-like metal-binding protein YciE</fullName>
    </submittedName>
</protein>
<keyword evidence="2" id="KW-1185">Reference proteome</keyword>
<organism evidence="1 2">
    <name type="scientific">Neorhizobium alkalisoli</name>
    <dbReference type="NCBI Taxonomy" id="528178"/>
    <lineage>
        <taxon>Bacteria</taxon>
        <taxon>Pseudomonadati</taxon>
        <taxon>Pseudomonadota</taxon>
        <taxon>Alphaproteobacteria</taxon>
        <taxon>Hyphomicrobiales</taxon>
        <taxon>Rhizobiaceae</taxon>
        <taxon>Rhizobium/Agrobacterium group</taxon>
        <taxon>Neorhizobium</taxon>
    </lineage>
</organism>
<dbReference type="Pfam" id="PF05974">
    <property type="entry name" value="DUF892"/>
    <property type="match status" value="1"/>
</dbReference>
<dbReference type="EMBL" id="VIWP01000010">
    <property type="protein sequence ID" value="TWF47791.1"/>
    <property type="molecule type" value="Genomic_DNA"/>
</dbReference>